<accession>A0ACB9C6J7</accession>
<sequence length="124" mass="14387">MLSGSCSLKSHTVFFPPPLLRKSGRHVFTSWFIKFFPTPNRGALMFASSVFWTVGASIEASLPWSVCQYTMQNDEVIWQVLKHKHCSFMTNFMPYRMYVYLDDTLYPVSAGLLLEFSRTSKIIW</sequence>
<organism evidence="1 2">
    <name type="scientific">Arctium lappa</name>
    <name type="common">Greater burdock</name>
    <name type="synonym">Lappa major</name>
    <dbReference type="NCBI Taxonomy" id="4217"/>
    <lineage>
        <taxon>Eukaryota</taxon>
        <taxon>Viridiplantae</taxon>
        <taxon>Streptophyta</taxon>
        <taxon>Embryophyta</taxon>
        <taxon>Tracheophyta</taxon>
        <taxon>Spermatophyta</taxon>
        <taxon>Magnoliopsida</taxon>
        <taxon>eudicotyledons</taxon>
        <taxon>Gunneridae</taxon>
        <taxon>Pentapetalae</taxon>
        <taxon>asterids</taxon>
        <taxon>campanulids</taxon>
        <taxon>Asterales</taxon>
        <taxon>Asteraceae</taxon>
        <taxon>Carduoideae</taxon>
        <taxon>Cardueae</taxon>
        <taxon>Arctiinae</taxon>
        <taxon>Arctium</taxon>
    </lineage>
</organism>
<gene>
    <name evidence="1" type="ORF">L6452_18568</name>
</gene>
<dbReference type="Proteomes" id="UP001055879">
    <property type="component" value="Linkage Group LG05"/>
</dbReference>
<reference evidence="1 2" key="2">
    <citation type="journal article" date="2022" name="Mol. Ecol. Resour.">
        <title>The genomes of chicory, endive, great burdock and yacon provide insights into Asteraceae paleo-polyploidization history and plant inulin production.</title>
        <authorList>
            <person name="Fan W."/>
            <person name="Wang S."/>
            <person name="Wang H."/>
            <person name="Wang A."/>
            <person name="Jiang F."/>
            <person name="Liu H."/>
            <person name="Zhao H."/>
            <person name="Xu D."/>
            <person name="Zhang Y."/>
        </authorList>
    </citation>
    <scope>NUCLEOTIDE SEQUENCE [LARGE SCALE GENOMIC DNA]</scope>
    <source>
        <strain evidence="2">cv. Niubang</strain>
    </source>
</reference>
<name>A0ACB9C6J7_ARCLA</name>
<evidence type="ECO:0000313" key="2">
    <source>
        <dbReference type="Proteomes" id="UP001055879"/>
    </source>
</evidence>
<comment type="caution">
    <text evidence="1">The sequence shown here is derived from an EMBL/GenBank/DDBJ whole genome shotgun (WGS) entry which is preliminary data.</text>
</comment>
<reference evidence="2" key="1">
    <citation type="journal article" date="2022" name="Mol. Ecol. Resour.">
        <title>The genomes of chicory, endive, great burdock and yacon provide insights into Asteraceae palaeo-polyploidization history and plant inulin production.</title>
        <authorList>
            <person name="Fan W."/>
            <person name="Wang S."/>
            <person name="Wang H."/>
            <person name="Wang A."/>
            <person name="Jiang F."/>
            <person name="Liu H."/>
            <person name="Zhao H."/>
            <person name="Xu D."/>
            <person name="Zhang Y."/>
        </authorList>
    </citation>
    <scope>NUCLEOTIDE SEQUENCE [LARGE SCALE GENOMIC DNA]</scope>
    <source>
        <strain evidence="2">cv. Niubang</strain>
    </source>
</reference>
<keyword evidence="2" id="KW-1185">Reference proteome</keyword>
<evidence type="ECO:0000313" key="1">
    <source>
        <dbReference type="EMBL" id="KAI3729896.1"/>
    </source>
</evidence>
<dbReference type="EMBL" id="CM042051">
    <property type="protein sequence ID" value="KAI3729896.1"/>
    <property type="molecule type" value="Genomic_DNA"/>
</dbReference>
<protein>
    <submittedName>
        <fullName evidence="1">Uncharacterized protein</fullName>
    </submittedName>
</protein>
<proteinExistence type="predicted"/>